<evidence type="ECO:0000256" key="1">
    <source>
        <dbReference type="ARBA" id="ARBA00012156"/>
    </source>
</evidence>
<evidence type="ECO:0000256" key="2">
    <source>
        <dbReference type="ARBA" id="ARBA00022679"/>
    </source>
</evidence>
<reference evidence="9 10" key="1">
    <citation type="journal article" date="2015" name="Nature">
        <title>rRNA introns, odd ribosomes, and small enigmatic genomes across a large radiation of phyla.</title>
        <authorList>
            <person name="Brown C.T."/>
            <person name="Hug L.A."/>
            <person name="Thomas B.C."/>
            <person name="Sharon I."/>
            <person name="Castelle C.J."/>
            <person name="Singh A."/>
            <person name="Wilkins M.J."/>
            <person name="Williams K.H."/>
            <person name="Banfield J.F."/>
        </authorList>
    </citation>
    <scope>NUCLEOTIDE SEQUENCE [LARGE SCALE GENOMIC DNA]</scope>
</reference>
<dbReference type="AlphaFoldDB" id="A0A0G1HGY1"/>
<evidence type="ECO:0000256" key="6">
    <source>
        <dbReference type="ARBA" id="ARBA00048117"/>
    </source>
</evidence>
<organism evidence="9 10">
    <name type="scientific">Candidatus Gottesmanbacteria bacterium GW2011_GWA2_44_17</name>
    <dbReference type="NCBI Taxonomy" id="1618444"/>
    <lineage>
        <taxon>Bacteria</taxon>
        <taxon>Candidatus Gottesmaniibacteriota</taxon>
    </lineage>
</organism>
<feature type="non-terminal residue" evidence="9">
    <location>
        <position position="1"/>
    </location>
</feature>
<dbReference type="PRINTS" id="PR00789">
    <property type="entry name" value="OSIALOPTASE"/>
</dbReference>
<dbReference type="GO" id="GO:0046872">
    <property type="term" value="F:metal ion binding"/>
    <property type="evidence" value="ECO:0007669"/>
    <property type="project" value="UniProtKB-KW"/>
</dbReference>
<feature type="domain" description="Gcp-like" evidence="8">
    <location>
        <begin position="3"/>
        <end position="210"/>
    </location>
</feature>
<name>A0A0G1HGY1_9BACT</name>
<dbReference type="PANTHER" id="PTHR11735">
    <property type="entry name" value="TRNA N6-ADENOSINE THREONYLCARBAMOYLTRANSFERASE"/>
    <property type="match status" value="1"/>
</dbReference>
<dbReference type="GO" id="GO:0008033">
    <property type="term" value="P:tRNA processing"/>
    <property type="evidence" value="ECO:0007669"/>
    <property type="project" value="UniProtKB-KW"/>
</dbReference>
<dbReference type="EC" id="2.3.1.234" evidence="1"/>
<keyword evidence="5" id="KW-0012">Acyltransferase</keyword>
<comment type="catalytic activity">
    <reaction evidence="6">
        <text>L-threonylcarbamoyladenylate + adenosine(37) in tRNA = N(6)-L-threonylcarbamoyladenosine(37) in tRNA + AMP + H(+)</text>
        <dbReference type="Rhea" id="RHEA:37059"/>
        <dbReference type="Rhea" id="RHEA-COMP:10162"/>
        <dbReference type="Rhea" id="RHEA-COMP:10163"/>
        <dbReference type="ChEBI" id="CHEBI:15378"/>
        <dbReference type="ChEBI" id="CHEBI:73682"/>
        <dbReference type="ChEBI" id="CHEBI:74411"/>
        <dbReference type="ChEBI" id="CHEBI:74418"/>
        <dbReference type="ChEBI" id="CHEBI:456215"/>
        <dbReference type="EC" id="2.3.1.234"/>
    </reaction>
</comment>
<keyword evidence="4" id="KW-0479">Metal-binding</keyword>
<gene>
    <name evidence="9" type="ORF">UW37_C0031G0008</name>
</gene>
<protein>
    <recommendedName>
        <fullName evidence="1">N(6)-L-threonylcarbamoyladenine synthase</fullName>
        <ecNumber evidence="1">2.3.1.234</ecNumber>
    </recommendedName>
</protein>
<evidence type="ECO:0000313" key="9">
    <source>
        <dbReference type="EMBL" id="KKT46135.1"/>
    </source>
</evidence>
<evidence type="ECO:0000256" key="4">
    <source>
        <dbReference type="ARBA" id="ARBA00022723"/>
    </source>
</evidence>
<dbReference type="PATRIC" id="fig|1618444.3.peg.543"/>
<accession>A0A0G1HGY1</accession>
<dbReference type="Proteomes" id="UP000034063">
    <property type="component" value="Unassembled WGS sequence"/>
</dbReference>
<evidence type="ECO:0000256" key="3">
    <source>
        <dbReference type="ARBA" id="ARBA00022694"/>
    </source>
</evidence>
<keyword evidence="3" id="KW-0819">tRNA processing</keyword>
<dbReference type="EMBL" id="LCIB01000031">
    <property type="protein sequence ID" value="KKT46135.1"/>
    <property type="molecule type" value="Genomic_DNA"/>
</dbReference>
<dbReference type="PANTHER" id="PTHR11735:SF6">
    <property type="entry name" value="TRNA N6-ADENOSINE THREONYLCARBAMOYLTRANSFERASE, MITOCHONDRIAL"/>
    <property type="match status" value="1"/>
</dbReference>
<dbReference type="SUPFAM" id="SSF53067">
    <property type="entry name" value="Actin-like ATPase domain"/>
    <property type="match status" value="1"/>
</dbReference>
<evidence type="ECO:0000259" key="8">
    <source>
        <dbReference type="Pfam" id="PF00814"/>
    </source>
</evidence>
<dbReference type="InterPro" id="IPR000905">
    <property type="entry name" value="Gcp-like_dom"/>
</dbReference>
<evidence type="ECO:0000256" key="7">
    <source>
        <dbReference type="SAM" id="MobiDB-lite"/>
    </source>
</evidence>
<dbReference type="InterPro" id="IPR043129">
    <property type="entry name" value="ATPase_NBD"/>
</dbReference>
<evidence type="ECO:0000256" key="5">
    <source>
        <dbReference type="ARBA" id="ARBA00023315"/>
    </source>
</evidence>
<dbReference type="Pfam" id="PF00814">
    <property type="entry name" value="TsaD"/>
    <property type="match status" value="1"/>
</dbReference>
<comment type="caution">
    <text evidence="9">The sequence shown here is derived from an EMBL/GenBank/DDBJ whole genome shotgun (WGS) entry which is preliminary data.</text>
</comment>
<keyword evidence="2" id="KW-0808">Transferase</keyword>
<sequence>NIRFPAISLVVSGGHTELFLMKSEKDMKWLGGTIDDAAGEAFDKTARLLGFGSQGGAAIQEAAKEFRIQNSEFRIKLPRPMMYDETLNFSFSGLKTAVMREVNKLKTNQQPASRRGADASSPRVEAGRSGLNKELIEQLSFEVQEAITDVLVAKTMKAAELYHAKSILISGGVASNEQLRNKFILTMEQCNNVTIVMPPASLCTDNAAFIGSYAYFRGVQEDWHTITAIPDLPVEE</sequence>
<feature type="region of interest" description="Disordered" evidence="7">
    <location>
        <begin position="105"/>
        <end position="126"/>
    </location>
</feature>
<dbReference type="InterPro" id="IPR017861">
    <property type="entry name" value="KAE1/TsaD"/>
</dbReference>
<dbReference type="GO" id="GO:0061711">
    <property type="term" value="F:tRNA N(6)-L-threonylcarbamoyladenine synthase activity"/>
    <property type="evidence" value="ECO:0007669"/>
    <property type="project" value="UniProtKB-EC"/>
</dbReference>
<evidence type="ECO:0000313" key="10">
    <source>
        <dbReference type="Proteomes" id="UP000034063"/>
    </source>
</evidence>
<proteinExistence type="predicted"/>
<dbReference type="Gene3D" id="3.30.420.40">
    <property type="match status" value="2"/>
</dbReference>